<reference evidence="5 6" key="1">
    <citation type="journal article" date="2023" name="Sci. Data">
        <title>Genome assembly of the Korean intertidal mud-creeper Batillaria attramentaria.</title>
        <authorList>
            <person name="Patra A.K."/>
            <person name="Ho P.T."/>
            <person name="Jun S."/>
            <person name="Lee S.J."/>
            <person name="Kim Y."/>
            <person name="Won Y.J."/>
        </authorList>
    </citation>
    <scope>NUCLEOTIDE SEQUENCE [LARGE SCALE GENOMIC DNA]</scope>
    <source>
        <strain evidence="5">Wonlab-2016</strain>
    </source>
</reference>
<evidence type="ECO:0000313" key="5">
    <source>
        <dbReference type="EMBL" id="KAK7471494.1"/>
    </source>
</evidence>
<dbReference type="PRINTS" id="PR00449">
    <property type="entry name" value="RASTRNSFRMNG"/>
</dbReference>
<dbReference type="PROSITE" id="PS51419">
    <property type="entry name" value="RAB"/>
    <property type="match status" value="1"/>
</dbReference>
<keyword evidence="2" id="KW-0342">GTP-binding</keyword>
<keyword evidence="1" id="KW-0547">Nucleotide-binding</keyword>
<evidence type="ECO:0000256" key="3">
    <source>
        <dbReference type="SAM" id="MobiDB-lite"/>
    </source>
</evidence>
<sequence length="841" mass="92942">MEFGSKFVYLHSRGRNDDKAADADADLSEEEVVVREDDDAVLSVSDSGSDDGEEEYSSLREQYTRTGDGFVIVYSITDEKSFHEAESLYNWLKRFKEEDLYAVICENKMDLASERKVPDGEGRKLAQKLGLPFFQTSAKTGDGVADVYQGLMKTIPRSGKEYKIVMLGSGGVGKSSLTLRFTSNTFVDDYDPTIEDSYRKMITVKGQPAGKIKSRKKLKKKEGGRGSRRQRHSPSSPPPVQRAMHAQDSDSDDSMDEDERPEARRVVKEKKTDGNVVLLSLGKLGEDPNLITGDPTRCRSCEAVLSSTSKLQGEGEKKVWICEFCGTENKDVEIEAEEIPQGDCFDFMLEPAPEPEAGASEGEGAAKDPKKAVTPGMTVYCMDVSSSMGMTCQVPEFQAAWRVERTRGQSSVGNVSRLDCIKEAVQRQLEQLHVDQPDKEVMLVTFGSEVDVRGGGDWVNQPATPRYAALDRQTFEDLTNKGKELARNYRLGPLNDSYRGLDDAVKHLHTSGCTALGPALSICAGFISEEPSSEIVLCTDGMPNVGIGSLQSGRHDAAFYNRIGEYAKNNKTVINILAVEGEPVGLPHVQVAAEVSGGTVNVLNPLEIVRQLRQIMQNALVATSVTVTFFLHPDFVFDEPGYPDNTSRLSKELGNVMKEHDLTFRFKPKDPSKPPTVEEVPFQVQFLYTRRDGMKCLRVLSKSNKATDSRKEMEEAINVSVLGVAAVKKTAALAQGGKVKEANRHLKAVKRMAKRGAKTTEQQEDLFAFRSECQDLDDEITDNLACWDAGPAVQQEQRSKMLFAKSKGGHARFQNALAKSKLSKDRVMSEPSKALYYGHQY</sequence>
<dbReference type="InterPro" id="IPR036174">
    <property type="entry name" value="Znf_Sec23_Sec24_sf"/>
</dbReference>
<dbReference type="PROSITE" id="PS51421">
    <property type="entry name" value="RAS"/>
    <property type="match status" value="1"/>
</dbReference>
<feature type="compositionally biased region" description="Acidic residues" evidence="3">
    <location>
        <begin position="23"/>
        <end position="40"/>
    </location>
</feature>
<dbReference type="PANTHER" id="PTHR24070">
    <property type="entry name" value="RAS, DI-RAS, AND RHEB FAMILY MEMBERS OF SMALL GTPASE SUPERFAMILY"/>
    <property type="match status" value="1"/>
</dbReference>
<dbReference type="EMBL" id="JACVVK020000490">
    <property type="protein sequence ID" value="KAK7471494.1"/>
    <property type="molecule type" value="Genomic_DNA"/>
</dbReference>
<dbReference type="PROSITE" id="PS50234">
    <property type="entry name" value="VWFA"/>
    <property type="match status" value="1"/>
</dbReference>
<proteinExistence type="predicted"/>
<evidence type="ECO:0000256" key="2">
    <source>
        <dbReference type="ARBA" id="ARBA00023134"/>
    </source>
</evidence>
<name>A0ABD0JDL2_9CAEN</name>
<dbReference type="InterPro" id="IPR020849">
    <property type="entry name" value="Small_GTPase_Ras-type"/>
</dbReference>
<dbReference type="Gene3D" id="3.40.50.410">
    <property type="entry name" value="von Willebrand factor, type A domain"/>
    <property type="match status" value="1"/>
</dbReference>
<organism evidence="5 6">
    <name type="scientific">Batillaria attramentaria</name>
    <dbReference type="NCBI Taxonomy" id="370345"/>
    <lineage>
        <taxon>Eukaryota</taxon>
        <taxon>Metazoa</taxon>
        <taxon>Spiralia</taxon>
        <taxon>Lophotrochozoa</taxon>
        <taxon>Mollusca</taxon>
        <taxon>Gastropoda</taxon>
        <taxon>Caenogastropoda</taxon>
        <taxon>Sorbeoconcha</taxon>
        <taxon>Cerithioidea</taxon>
        <taxon>Batillariidae</taxon>
        <taxon>Batillaria</taxon>
    </lineage>
</organism>
<accession>A0ABD0JDL2</accession>
<feature type="region of interest" description="Disordered" evidence="3">
    <location>
        <begin position="206"/>
        <end position="269"/>
    </location>
</feature>
<dbReference type="SUPFAM" id="SSF52540">
    <property type="entry name" value="P-loop containing nucleoside triphosphate hydrolases"/>
    <property type="match status" value="2"/>
</dbReference>
<dbReference type="InterPro" id="IPR027417">
    <property type="entry name" value="P-loop_NTPase"/>
</dbReference>
<gene>
    <name evidence="5" type="ORF">BaRGS_00035833</name>
</gene>
<keyword evidence="6" id="KW-1185">Reference proteome</keyword>
<dbReference type="SMART" id="SM00175">
    <property type="entry name" value="RAB"/>
    <property type="match status" value="1"/>
</dbReference>
<evidence type="ECO:0000313" key="6">
    <source>
        <dbReference type="Proteomes" id="UP001519460"/>
    </source>
</evidence>
<dbReference type="InterPro" id="IPR036465">
    <property type="entry name" value="vWFA_dom_sf"/>
</dbReference>
<comment type="caution">
    <text evidence="5">The sequence shown here is derived from an EMBL/GenBank/DDBJ whole genome shotgun (WGS) entry which is preliminary data.</text>
</comment>
<dbReference type="Gene3D" id="3.40.50.300">
    <property type="entry name" value="P-loop containing nucleotide triphosphate hydrolases"/>
    <property type="match status" value="2"/>
</dbReference>
<dbReference type="SMART" id="SM00173">
    <property type="entry name" value="RAS"/>
    <property type="match status" value="1"/>
</dbReference>
<dbReference type="SUPFAM" id="SSF82919">
    <property type="entry name" value="Zn-finger domain of Sec23/24"/>
    <property type="match status" value="1"/>
</dbReference>
<dbReference type="GO" id="GO:0005525">
    <property type="term" value="F:GTP binding"/>
    <property type="evidence" value="ECO:0007669"/>
    <property type="project" value="UniProtKB-KW"/>
</dbReference>
<feature type="compositionally biased region" description="Acidic residues" evidence="3">
    <location>
        <begin position="249"/>
        <end position="260"/>
    </location>
</feature>
<dbReference type="Gene3D" id="2.30.30.380">
    <property type="entry name" value="Zn-finger domain of Sec23/24"/>
    <property type="match status" value="1"/>
</dbReference>
<dbReference type="Pfam" id="PF00071">
    <property type="entry name" value="Ras"/>
    <property type="match status" value="2"/>
</dbReference>
<dbReference type="InterPro" id="IPR002035">
    <property type="entry name" value="VWF_A"/>
</dbReference>
<evidence type="ECO:0000259" key="4">
    <source>
        <dbReference type="PROSITE" id="PS50234"/>
    </source>
</evidence>
<protein>
    <recommendedName>
        <fullName evidence="4">VWFA domain-containing protein</fullName>
    </recommendedName>
</protein>
<dbReference type="Proteomes" id="UP001519460">
    <property type="component" value="Unassembled WGS sequence"/>
</dbReference>
<dbReference type="AlphaFoldDB" id="A0ABD0JDL2"/>
<evidence type="ECO:0000256" key="1">
    <source>
        <dbReference type="ARBA" id="ARBA00022741"/>
    </source>
</evidence>
<dbReference type="SUPFAM" id="SSF53300">
    <property type="entry name" value="vWA-like"/>
    <property type="match status" value="1"/>
</dbReference>
<dbReference type="InterPro" id="IPR001806">
    <property type="entry name" value="Small_GTPase"/>
</dbReference>
<feature type="domain" description="VWFA" evidence="4">
    <location>
        <begin position="377"/>
        <end position="620"/>
    </location>
</feature>
<feature type="region of interest" description="Disordered" evidence="3">
    <location>
        <begin position="16"/>
        <end position="57"/>
    </location>
</feature>
<feature type="compositionally biased region" description="Basic residues" evidence="3">
    <location>
        <begin position="212"/>
        <end position="232"/>
    </location>
</feature>